<proteinExistence type="predicted"/>
<organism evidence="1 2">
    <name type="scientific">candidate division WWE3 bacterium CG06_land_8_20_14_3_00_42_16</name>
    <dbReference type="NCBI Taxonomy" id="1975083"/>
    <lineage>
        <taxon>Bacteria</taxon>
        <taxon>Katanobacteria</taxon>
    </lineage>
</organism>
<evidence type="ECO:0000313" key="1">
    <source>
        <dbReference type="EMBL" id="PIU68382.1"/>
    </source>
</evidence>
<dbReference type="Proteomes" id="UP000229916">
    <property type="component" value="Unassembled WGS sequence"/>
</dbReference>
<comment type="caution">
    <text evidence="1">The sequence shown here is derived from an EMBL/GenBank/DDBJ whole genome shotgun (WGS) entry which is preliminary data.</text>
</comment>
<reference evidence="2" key="1">
    <citation type="submission" date="2017-09" db="EMBL/GenBank/DDBJ databases">
        <title>Depth-based differentiation of microbial function through sediment-hosted aquifers and enrichment of novel symbionts in the deep terrestrial subsurface.</title>
        <authorList>
            <person name="Probst A.J."/>
            <person name="Ladd B."/>
            <person name="Jarett J.K."/>
            <person name="Geller-Mcgrath D.E."/>
            <person name="Sieber C.M.K."/>
            <person name="Emerson J.B."/>
            <person name="Anantharaman K."/>
            <person name="Thomas B.C."/>
            <person name="Malmstrom R."/>
            <person name="Stieglmeier M."/>
            <person name="Klingl A."/>
            <person name="Woyke T."/>
            <person name="Ryan C.M."/>
            <person name="Banfield J.F."/>
        </authorList>
    </citation>
    <scope>NUCLEOTIDE SEQUENCE [LARGE SCALE GENOMIC DNA]</scope>
</reference>
<dbReference type="EMBL" id="PEWD01000079">
    <property type="protein sequence ID" value="PIU68382.1"/>
    <property type="molecule type" value="Genomic_DNA"/>
</dbReference>
<name>A0A2M7ALW5_UNCKA</name>
<dbReference type="AlphaFoldDB" id="A0A2M7ALW5"/>
<sequence>MSNEFLNSSTLYNTPSFLKGVARVIDLFGQLDEYDYKKTEKEADAEALRRDWYIVGQDIFDGVEKYERGSRQPNQV</sequence>
<gene>
    <name evidence="1" type="ORF">COS81_04160</name>
</gene>
<evidence type="ECO:0000313" key="2">
    <source>
        <dbReference type="Proteomes" id="UP000229916"/>
    </source>
</evidence>
<accession>A0A2M7ALW5</accession>
<protein>
    <submittedName>
        <fullName evidence="1">Uncharacterized protein</fullName>
    </submittedName>
</protein>